<reference evidence="1 2" key="1">
    <citation type="submission" date="2014-03" db="EMBL/GenBank/DDBJ databases">
        <title>Genome sequencing of lytic Listeria phages.</title>
        <authorList>
            <person name="Woolston J."/>
            <person name="Rajanna C."/>
            <person name="Abuladze T."/>
            <person name="Li M."/>
            <person name="Anderson B."/>
            <person name="Sulakvelidze A."/>
        </authorList>
    </citation>
    <scope>NUCLEOTIDE SEQUENCE [LARGE SCALE GENOMIC DNA]</scope>
    <source>
        <strain evidence="1">LMSP-25</strain>
    </source>
</reference>
<sequence>MNLQDLVGKKVLIKATEEEKQQGFSIRLQTVESIEGNDEAGKGTISVYAKEKGYQVKLEGVAKEYLTKNLYFETEILGTTYLLPIVVSTEGKECLFLINEHMSRCFLGTILELTRSAKTERLTELLHDFYELSLSFHGGGWNRGEFDANGWADKLPNTKHLYVNYDKVPHYAERHCEDSGENTAQKNYGYKK</sequence>
<dbReference type="Proteomes" id="UP000026981">
    <property type="component" value="Segment"/>
</dbReference>
<protein>
    <submittedName>
        <fullName evidence="1">Uncharacterized protein</fullName>
    </submittedName>
</protein>
<organism evidence="1 2">
    <name type="scientific">Listeria phage LMSP-25</name>
    <dbReference type="NCBI Taxonomy" id="1486421"/>
    <lineage>
        <taxon>Viruses</taxon>
        <taxon>Duplodnaviria</taxon>
        <taxon>Heunggongvirae</taxon>
        <taxon>Uroviricota</taxon>
        <taxon>Caudoviricetes</taxon>
        <taxon>Herelleviridae</taxon>
        <taxon>Jasinskavirinae</taxon>
        <taxon>Pecentumvirus</taxon>
        <taxon>Pecentumvirus LMSP25</taxon>
    </lineage>
</organism>
<dbReference type="RefSeq" id="YP_009043167.1">
    <property type="nucleotide sequence ID" value="NC_024360.1"/>
</dbReference>
<proteinExistence type="predicted"/>
<accession>A0A060ACA2</accession>
<dbReference type="KEGG" id="vg:19685186"/>
<dbReference type="EMBL" id="KJ535722">
    <property type="protein sequence ID" value="AIA64525.1"/>
    <property type="molecule type" value="Genomic_DNA"/>
</dbReference>
<keyword evidence="2" id="KW-1185">Reference proteome</keyword>
<evidence type="ECO:0000313" key="1">
    <source>
        <dbReference type="EMBL" id="AIA64525.1"/>
    </source>
</evidence>
<dbReference type="GeneID" id="19685186"/>
<name>A0A060ACA2_9CAUD</name>
<evidence type="ECO:0000313" key="2">
    <source>
        <dbReference type="Proteomes" id="UP000026981"/>
    </source>
</evidence>